<dbReference type="EMBL" id="LN714486">
    <property type="protein sequence ID" value="CEL70052.1"/>
    <property type="molecule type" value="Genomic_DNA"/>
</dbReference>
<dbReference type="RefSeq" id="XP_003885349.1">
    <property type="nucleotide sequence ID" value="XM_003885300.1"/>
</dbReference>
<dbReference type="InParanoid" id="F0VNM5"/>
<feature type="region of interest" description="Disordered" evidence="1">
    <location>
        <begin position="1"/>
        <end position="141"/>
    </location>
</feature>
<reference evidence="2" key="1">
    <citation type="submission" date="2011-02" db="EMBL/GenBank/DDBJ databases">
        <authorList>
            <person name="Aslett M."/>
        </authorList>
    </citation>
    <scope>NUCLEOTIDE SEQUENCE</scope>
    <source>
        <strain evidence="2">Liverpool</strain>
    </source>
</reference>
<evidence type="ECO:0000313" key="2">
    <source>
        <dbReference type="EMBL" id="CBZ55321.1"/>
    </source>
</evidence>
<feature type="region of interest" description="Disordered" evidence="1">
    <location>
        <begin position="372"/>
        <end position="408"/>
    </location>
</feature>
<reference evidence="3" key="4">
    <citation type="journal article" date="2015" name="PLoS ONE">
        <title>Comprehensive Evaluation of Toxoplasma gondii VEG and Neospora caninum LIV Genomes with Tachyzoite Stage Transcriptome and Proteome Defines Novel Transcript Features.</title>
        <authorList>
            <person name="Ramaprasad A."/>
            <person name="Mourier T."/>
            <person name="Naeem R."/>
            <person name="Malas T.B."/>
            <person name="Moussa E."/>
            <person name="Panigrahi A."/>
            <person name="Vermont S.J."/>
            <person name="Otto T.D."/>
            <person name="Wastling J."/>
            <person name="Pain A."/>
        </authorList>
    </citation>
    <scope>NUCLEOTIDE SEQUENCE</scope>
    <source>
        <strain evidence="3">Liverpool</strain>
    </source>
</reference>
<feature type="compositionally biased region" description="Basic and acidic residues" evidence="1">
    <location>
        <begin position="509"/>
        <end position="526"/>
    </location>
</feature>
<dbReference type="OrthoDB" id="333174at2759"/>
<feature type="compositionally biased region" description="Basic and acidic residues" evidence="1">
    <location>
        <begin position="432"/>
        <end position="455"/>
    </location>
</feature>
<reference evidence="2" key="2">
    <citation type="submission" date="2011-03" db="EMBL/GenBank/DDBJ databases">
        <title>Comparative genomics and transcriptomics of Neospora caninum and Toxoplasma gondii.</title>
        <authorList>
            <person name="Reid A.J."/>
            <person name="Sohal A."/>
            <person name="Harris D."/>
            <person name="Quail M."/>
            <person name="Sanders M."/>
            <person name="Berriman M."/>
            <person name="Wastling J.M."/>
            <person name="Pain A."/>
        </authorList>
    </citation>
    <scope>NUCLEOTIDE SEQUENCE</scope>
    <source>
        <strain evidence="2">Liverpool</strain>
    </source>
</reference>
<feature type="region of interest" description="Disordered" evidence="1">
    <location>
        <begin position="178"/>
        <end position="332"/>
    </location>
</feature>
<sequence>MNVPTRSSDSRASSSLVSEIGATSRAAGSSEVPGRNVLHAKKPNLRSGTSRCAKLRNGEAAKASQSKEDGSPNGSGQELRRRGNAASPGLSVQSAAARPSETLSGGRKGQGTHAAKLLTDLGNLSRRERPKADFSGKGSDAKLALAQSKGAFLKPVSDRKQASSLVSSGQFCFLASGPGSVYTPKQKKPGQSQAAKTAVGGAPAASLAQKSAADAFFPGSFSQPELRGDPPPEESEIERGDARENLLPGQKGPSVDASPHARPCRTGSLRSACGGASTLLDPARPQESLPSRDPQSTESASSPSSPLSSRTAARLPGVASASSFSSSASSLSSSFASSASSLSSSFASSASSLSSSSCAYSPCRSVFHLRRSSTSVFSPPRSPFSPFSFRTHGSAVSPDGSPSSSAPLLPEMFLNFVDSAFLIFPPSRDKARAAAEEMLRAADREAEREEGEKVAAARGQPEDENGEGEKAREEPARGEAKGNKENGETEDTEREGHSAKRRKVLGSTNKDEKDKSQSTDRTRSDAAENGAAAGRGDTDETREGETEQRTDSSPFASKQTGVPGERGSTTVQDSRHHVKDLNNSPFSSASPLRHDPRTQSAYASRVFPAWPGDEAPASPVSSVSSSPIHSPPSSWRGWCKRRRTDARALKDCLREEGERLSETVKKRDLMHLLRSTSLELPHPNRHGVSLIYGPRVPGDDGFDYRVVYWGETAASVPEEKVRNQMRAQAFRERIRNLAHQSPDGMLTVQQLVLDLDINMSRGWTHYGKVILAGK</sequence>
<proteinExistence type="predicted"/>
<dbReference type="OMA" id="INMSRGW"/>
<evidence type="ECO:0000256" key="1">
    <source>
        <dbReference type="SAM" id="MobiDB-lite"/>
    </source>
</evidence>
<accession>F0VNM5</accession>
<feature type="region of interest" description="Disordered" evidence="1">
    <location>
        <begin position="614"/>
        <end position="636"/>
    </location>
</feature>
<organism evidence="2 4">
    <name type="scientific">Neospora caninum (strain Liverpool)</name>
    <dbReference type="NCBI Taxonomy" id="572307"/>
    <lineage>
        <taxon>Eukaryota</taxon>
        <taxon>Sar</taxon>
        <taxon>Alveolata</taxon>
        <taxon>Apicomplexa</taxon>
        <taxon>Conoidasida</taxon>
        <taxon>Coccidia</taxon>
        <taxon>Eucoccidiorida</taxon>
        <taxon>Eimeriorina</taxon>
        <taxon>Sarcocystidae</taxon>
        <taxon>Neospora</taxon>
    </lineage>
</organism>
<dbReference type="eggNOG" id="ENOG502QYUW">
    <property type="taxonomic scope" value="Eukaryota"/>
</dbReference>
<dbReference type="Proteomes" id="UP000007494">
    <property type="component" value="Chromosome XI"/>
</dbReference>
<feature type="compositionally biased region" description="Basic and acidic residues" evidence="1">
    <location>
        <begin position="536"/>
        <end position="550"/>
    </location>
</feature>
<feature type="region of interest" description="Disordered" evidence="1">
    <location>
        <begin position="432"/>
        <end position="599"/>
    </location>
</feature>
<gene>
    <name evidence="3" type="ORF">BN1204_057440</name>
    <name evidence="2" type="ORF">NCLIV_057440</name>
</gene>
<feature type="compositionally biased region" description="Polar residues" evidence="1">
    <location>
        <begin position="581"/>
        <end position="590"/>
    </location>
</feature>
<feature type="compositionally biased region" description="Basic and acidic residues" evidence="1">
    <location>
        <begin position="467"/>
        <end position="487"/>
    </location>
</feature>
<dbReference type="AlphaFoldDB" id="F0VNM5"/>
<feature type="compositionally biased region" description="Low complexity" evidence="1">
    <location>
        <begin position="194"/>
        <end position="215"/>
    </location>
</feature>
<protein>
    <submittedName>
        <fullName evidence="2">Uncharacterized protein</fullName>
    </submittedName>
</protein>
<feature type="compositionally biased region" description="Basic and acidic residues" evidence="1">
    <location>
        <begin position="125"/>
        <end position="134"/>
    </location>
</feature>
<dbReference type="GeneID" id="13440734"/>
<evidence type="ECO:0000313" key="4">
    <source>
        <dbReference type="Proteomes" id="UP000007494"/>
    </source>
</evidence>
<dbReference type="EMBL" id="FR823392">
    <property type="protein sequence ID" value="CBZ55321.1"/>
    <property type="molecule type" value="Genomic_DNA"/>
</dbReference>
<keyword evidence="4" id="KW-1185">Reference proteome</keyword>
<evidence type="ECO:0000313" key="3">
    <source>
        <dbReference type="EMBL" id="CEL70052.1"/>
    </source>
</evidence>
<reference evidence="4" key="3">
    <citation type="journal article" date="2012" name="PLoS Pathog.">
        <title>Comparative genomics of the apicomplexan parasites Toxoplasma gondii and Neospora caninum: Coccidia differing in host range and transmission strategy.</title>
        <authorList>
            <person name="Reid A.J."/>
            <person name="Vermont S.J."/>
            <person name="Cotton J.A."/>
            <person name="Harris D."/>
            <person name="Hill-Cawthorne G.A."/>
            <person name="Konen-Waisman S."/>
            <person name="Latham S.M."/>
            <person name="Mourier T."/>
            <person name="Norton R."/>
            <person name="Quail M.A."/>
            <person name="Sanders M."/>
            <person name="Shanmugam D."/>
            <person name="Sohal A."/>
            <person name="Wasmuth J.D."/>
            <person name="Brunk B."/>
            <person name="Grigg M.E."/>
            <person name="Howard J.C."/>
            <person name="Parkinson J."/>
            <person name="Roos D.S."/>
            <person name="Trees A.J."/>
            <person name="Berriman M."/>
            <person name="Pain A."/>
            <person name="Wastling J.M."/>
        </authorList>
    </citation>
    <scope>NUCLEOTIDE SEQUENCE [LARGE SCALE GENOMIC DNA]</scope>
    <source>
        <strain evidence="4">Liverpool</strain>
    </source>
</reference>
<dbReference type="VEuPathDB" id="ToxoDB:NCLIV_057440"/>
<feature type="compositionally biased region" description="Low complexity" evidence="1">
    <location>
        <begin position="615"/>
        <end position="634"/>
    </location>
</feature>
<feature type="compositionally biased region" description="Low complexity" evidence="1">
    <location>
        <begin position="296"/>
        <end position="332"/>
    </location>
</feature>
<name>F0VNM5_NEOCL</name>